<dbReference type="PATRIC" id="fig|1429043.3.peg.1656"/>
<dbReference type="EC" id="3.6.-.-" evidence="6"/>
<dbReference type="InParanoid" id="A0A0D2JYL3"/>
<feature type="binding site" evidence="6">
    <location>
        <position position="257"/>
    </location>
    <ligand>
        <name>Mg(2+)</name>
        <dbReference type="ChEBI" id="CHEBI:18420"/>
    </ligand>
</feature>
<dbReference type="HAMAP" id="MF_00379">
    <property type="entry name" value="GTPase_MnmE"/>
    <property type="match status" value="1"/>
</dbReference>
<dbReference type="STRING" id="1429043.X474_07840"/>
<evidence type="ECO:0000313" key="12">
    <source>
        <dbReference type="EMBL" id="KIX14630.1"/>
    </source>
</evidence>
<dbReference type="Proteomes" id="UP000032233">
    <property type="component" value="Unassembled WGS sequence"/>
</dbReference>
<feature type="domain" description="MnmE helical" evidence="11">
    <location>
        <begin position="150"/>
        <end position="478"/>
    </location>
</feature>
<dbReference type="InterPro" id="IPR005225">
    <property type="entry name" value="Small_GTP-bd"/>
</dbReference>
<dbReference type="GO" id="GO:0005829">
    <property type="term" value="C:cytosol"/>
    <property type="evidence" value="ECO:0007669"/>
    <property type="project" value="TreeGrafter"/>
</dbReference>
<evidence type="ECO:0000256" key="2">
    <source>
        <dbReference type="ARBA" id="ARBA00022694"/>
    </source>
</evidence>
<evidence type="ECO:0000259" key="9">
    <source>
        <dbReference type="Pfam" id="PF01926"/>
    </source>
</evidence>
<dbReference type="PANTHER" id="PTHR42714">
    <property type="entry name" value="TRNA MODIFICATION GTPASE GTPBP3"/>
    <property type="match status" value="1"/>
</dbReference>
<feature type="domain" description="GTP-binding protein TrmE N-terminal" evidence="10">
    <location>
        <begin position="26"/>
        <end position="147"/>
    </location>
</feature>
<feature type="binding site" evidence="6">
    <location>
        <begin position="297"/>
        <end position="300"/>
    </location>
    <ligand>
        <name>GTP</name>
        <dbReference type="ChEBI" id="CHEBI:37565"/>
    </ligand>
</feature>
<organism evidence="12 13">
    <name type="scientific">Dethiosulfatarculus sandiegensis</name>
    <dbReference type="NCBI Taxonomy" id="1429043"/>
    <lineage>
        <taxon>Bacteria</taxon>
        <taxon>Pseudomonadati</taxon>
        <taxon>Thermodesulfobacteriota</taxon>
        <taxon>Desulfarculia</taxon>
        <taxon>Desulfarculales</taxon>
        <taxon>Desulfarculaceae</taxon>
        <taxon>Dethiosulfatarculus</taxon>
    </lineage>
</organism>
<keyword evidence="3 6" id="KW-0547">Nucleotide-binding</keyword>
<reference evidence="12 13" key="1">
    <citation type="submission" date="2013-11" db="EMBL/GenBank/DDBJ databases">
        <title>Metagenomic analysis of a methanogenic consortium involved in long chain n-alkane degradation.</title>
        <authorList>
            <person name="Davidova I.A."/>
            <person name="Callaghan A.V."/>
            <person name="Wawrik B."/>
            <person name="Pruitt S."/>
            <person name="Marks C."/>
            <person name="Duncan K.E."/>
            <person name="Suflita J.M."/>
        </authorList>
    </citation>
    <scope>NUCLEOTIDE SEQUENCE [LARGE SCALE GENOMIC DNA]</scope>
    <source>
        <strain evidence="12 13">SPR</strain>
    </source>
</reference>
<dbReference type="InterPro" id="IPR027266">
    <property type="entry name" value="TrmE/GcvT-like"/>
</dbReference>
<feature type="binding site" evidence="6">
    <location>
        <position position="277"/>
    </location>
    <ligand>
        <name>K(+)</name>
        <dbReference type="ChEBI" id="CHEBI:29103"/>
    </ligand>
</feature>
<evidence type="ECO:0000256" key="5">
    <source>
        <dbReference type="ARBA" id="ARBA00023134"/>
    </source>
</evidence>
<dbReference type="EMBL" id="AZAC01000010">
    <property type="protein sequence ID" value="KIX14630.1"/>
    <property type="molecule type" value="Genomic_DNA"/>
</dbReference>
<feature type="binding site" evidence="6">
    <location>
        <position position="147"/>
    </location>
    <ligand>
        <name>(6S)-5-formyl-5,6,7,8-tetrahydrofolate</name>
        <dbReference type="ChEBI" id="CHEBI:57457"/>
    </ligand>
</feature>
<dbReference type="RefSeq" id="WP_044347752.1">
    <property type="nucleotide sequence ID" value="NZ_AZAC01000010.1"/>
</dbReference>
<comment type="caution">
    <text evidence="12">The sequence shown here is derived from an EMBL/GenBank/DDBJ whole genome shotgun (WGS) entry which is preliminary data.</text>
</comment>
<name>A0A0D2JYL3_9BACT</name>
<evidence type="ECO:0000313" key="13">
    <source>
        <dbReference type="Proteomes" id="UP000032233"/>
    </source>
</evidence>
<comment type="cofactor">
    <cofactor evidence="6">
        <name>K(+)</name>
        <dbReference type="ChEBI" id="CHEBI:29103"/>
    </cofactor>
    <text evidence="6">Binds 1 potassium ion per subunit.</text>
</comment>
<keyword evidence="13" id="KW-1185">Reference proteome</keyword>
<evidence type="ECO:0000256" key="4">
    <source>
        <dbReference type="ARBA" id="ARBA00022958"/>
    </source>
</evidence>
<keyword evidence="2 6" id="KW-0819">tRNA processing</keyword>
<accession>A0A0D2JYL3</accession>
<feature type="binding site" evidence="6">
    <location>
        <position position="43"/>
    </location>
    <ligand>
        <name>(6S)-5-formyl-5,6,7,8-tetrahydrofolate</name>
        <dbReference type="ChEBI" id="CHEBI:57457"/>
    </ligand>
</feature>
<dbReference type="CDD" id="cd14858">
    <property type="entry name" value="TrmE_N"/>
    <property type="match status" value="1"/>
</dbReference>
<dbReference type="InterPro" id="IPR027368">
    <property type="entry name" value="MnmE_dom2"/>
</dbReference>
<feature type="binding site" evidence="6">
    <location>
        <position position="278"/>
    </location>
    <ligand>
        <name>Mg(2+)</name>
        <dbReference type="ChEBI" id="CHEBI:18420"/>
    </ligand>
</feature>
<keyword evidence="6" id="KW-0460">Magnesium</keyword>
<dbReference type="GO" id="GO:0002098">
    <property type="term" value="P:tRNA wobble uridine modification"/>
    <property type="evidence" value="ECO:0007669"/>
    <property type="project" value="TreeGrafter"/>
</dbReference>
<keyword evidence="6" id="KW-0963">Cytoplasm</keyword>
<dbReference type="GO" id="GO:0005525">
    <property type="term" value="F:GTP binding"/>
    <property type="evidence" value="ECO:0007669"/>
    <property type="project" value="UniProtKB-UniRule"/>
</dbReference>
<dbReference type="CDD" id="cd04164">
    <property type="entry name" value="trmE"/>
    <property type="match status" value="1"/>
</dbReference>
<evidence type="ECO:0000259" key="10">
    <source>
        <dbReference type="Pfam" id="PF10396"/>
    </source>
</evidence>
<gene>
    <name evidence="6" type="primary">mnmE</name>
    <name evidence="6" type="synonym">trmE</name>
    <name evidence="12" type="ORF">X474_07840</name>
</gene>
<dbReference type="GO" id="GO:0046872">
    <property type="term" value="F:metal ion binding"/>
    <property type="evidence" value="ECO:0007669"/>
    <property type="project" value="UniProtKB-KW"/>
</dbReference>
<feature type="binding site" evidence="6">
    <location>
        <position position="481"/>
    </location>
    <ligand>
        <name>(6S)-5-formyl-5,6,7,8-tetrahydrofolate</name>
        <dbReference type="ChEBI" id="CHEBI:57457"/>
    </ligand>
</feature>
<evidence type="ECO:0000256" key="7">
    <source>
        <dbReference type="RuleBase" id="RU003313"/>
    </source>
</evidence>
<evidence type="ECO:0000259" key="11">
    <source>
        <dbReference type="Pfam" id="PF12631"/>
    </source>
</evidence>
<dbReference type="Gene3D" id="3.30.1360.120">
    <property type="entry name" value="Probable tRNA modification gtpase trme, domain 1"/>
    <property type="match status" value="1"/>
</dbReference>
<dbReference type="Gene3D" id="3.40.50.300">
    <property type="entry name" value="P-loop containing nucleotide triphosphate hydrolases"/>
    <property type="match status" value="1"/>
</dbReference>
<evidence type="ECO:0000256" key="6">
    <source>
        <dbReference type="HAMAP-Rule" id="MF_00379"/>
    </source>
</evidence>
<dbReference type="InterPro" id="IPR006073">
    <property type="entry name" value="GTP-bd"/>
</dbReference>
<dbReference type="PANTHER" id="PTHR42714:SF2">
    <property type="entry name" value="TRNA MODIFICATION GTPASE GTPBP3, MITOCHONDRIAL"/>
    <property type="match status" value="1"/>
</dbReference>
<comment type="function">
    <text evidence="6">Exhibits a very high intrinsic GTPase hydrolysis rate. Involved in the addition of a carboxymethylaminomethyl (cmnm) group at the wobble position (U34) of certain tRNAs, forming tRNA-cmnm(5)s(2)U34.</text>
</comment>
<dbReference type="FunCoup" id="A0A0D2JYL3">
    <property type="interactions" value="565"/>
</dbReference>
<dbReference type="InterPro" id="IPR027417">
    <property type="entry name" value="P-loop_NTPase"/>
</dbReference>
<dbReference type="InterPro" id="IPR018948">
    <property type="entry name" value="GTP-bd_TrmE_N"/>
</dbReference>
<comment type="caution">
    <text evidence="6">Lacks conserved residue(s) required for the propagation of feature annotation.</text>
</comment>
<proteinExistence type="inferred from homology"/>
<dbReference type="InterPro" id="IPR025867">
    <property type="entry name" value="MnmE_helical"/>
</dbReference>
<evidence type="ECO:0000256" key="3">
    <source>
        <dbReference type="ARBA" id="ARBA00022741"/>
    </source>
</evidence>
<sequence>MTVQKYNQADQTGHRPLTADPSNPDTIAAISTPQGAGGISVVRISGPDALATGKALFEPQAKSPDWEPKPRFMHLGFALEYNSGERLDQVLLTFFPGPASYTTEDVVEIHCHGGSALAKRILEQTLNLNCRVARAGEFTLRAYLGGRIDLSQAEAISDLISSNTQAEARIALSVLQGKMGHDLDYIRNSLINCAAEIEASIDFDDDVTGIDHSNLAFMLESSVLKPLNVLIKNRNKWLPYRDGIRLSLCGKPNAGKSSLFNAILGYERAIVSNLPGTTRDSLEEACIISGITCRFADTAGLGTPQDEVEAEGIKRAYSQVEASDLTILVLDRSQPLTDMDRHILQKTRNTKRIIAVSKCDLTPAWDLDVLRETNSPITKISSKTLLGFDKFLDKLTELITNGQPEPVPGQTVVNQRHADCLNAANLQVAKALNIIRNHGASYEELISLHLEEALHFLSQIDGQVLDDQVIDAVFSNFCVGK</sequence>
<comment type="subcellular location">
    <subcellularLocation>
        <location evidence="6">Cytoplasm</location>
    </subcellularLocation>
</comment>
<feature type="binding site" evidence="6">
    <location>
        <begin position="272"/>
        <end position="278"/>
    </location>
    <ligand>
        <name>GTP</name>
        <dbReference type="ChEBI" id="CHEBI:37565"/>
    </ligand>
</feature>
<keyword evidence="5 6" id="KW-0342">GTP-binding</keyword>
<dbReference type="InterPro" id="IPR031168">
    <property type="entry name" value="G_TrmE"/>
</dbReference>
<feature type="binding site" evidence="6">
    <location>
        <position position="274"/>
    </location>
    <ligand>
        <name>K(+)</name>
        <dbReference type="ChEBI" id="CHEBI:29103"/>
    </ligand>
</feature>
<keyword evidence="4 6" id="KW-0630">Potassium</keyword>
<feature type="region of interest" description="Disordered" evidence="8">
    <location>
        <begin position="1"/>
        <end position="24"/>
    </location>
</feature>
<feature type="domain" description="G" evidence="9">
    <location>
        <begin position="247"/>
        <end position="356"/>
    </location>
</feature>
<feature type="binding site" evidence="6">
    <location>
        <position position="272"/>
    </location>
    <ligand>
        <name>K(+)</name>
        <dbReference type="ChEBI" id="CHEBI:29103"/>
    </ligand>
</feature>
<feature type="compositionally biased region" description="Polar residues" evidence="8">
    <location>
        <begin position="1"/>
        <end position="11"/>
    </location>
</feature>
<evidence type="ECO:0000256" key="8">
    <source>
        <dbReference type="SAM" id="MobiDB-lite"/>
    </source>
</evidence>
<feature type="binding site" evidence="6">
    <location>
        <begin position="253"/>
        <end position="258"/>
    </location>
    <ligand>
        <name>GTP</name>
        <dbReference type="ChEBI" id="CHEBI:37565"/>
    </ligand>
</feature>
<dbReference type="SUPFAM" id="SSF52540">
    <property type="entry name" value="P-loop containing nucleoside triphosphate hydrolases"/>
    <property type="match status" value="1"/>
</dbReference>
<dbReference type="NCBIfam" id="TIGR00231">
    <property type="entry name" value="small_GTP"/>
    <property type="match status" value="1"/>
</dbReference>
<dbReference type="AlphaFoldDB" id="A0A0D2JYL3"/>
<keyword evidence="6" id="KW-0479">Metal-binding</keyword>
<dbReference type="Pfam" id="PF01926">
    <property type="entry name" value="MMR_HSR1"/>
    <property type="match status" value="1"/>
</dbReference>
<dbReference type="InterPro" id="IPR004520">
    <property type="entry name" value="GTPase_MnmE"/>
</dbReference>
<evidence type="ECO:0000256" key="1">
    <source>
        <dbReference type="ARBA" id="ARBA00011043"/>
    </source>
</evidence>
<dbReference type="GO" id="GO:0003924">
    <property type="term" value="F:GTPase activity"/>
    <property type="evidence" value="ECO:0007669"/>
    <property type="project" value="UniProtKB-UniRule"/>
</dbReference>
<feature type="binding site" evidence="6">
    <location>
        <position position="108"/>
    </location>
    <ligand>
        <name>(6S)-5-formyl-5,6,7,8-tetrahydrofolate</name>
        <dbReference type="ChEBI" id="CHEBI:57457"/>
    </ligand>
</feature>
<dbReference type="Pfam" id="PF10396">
    <property type="entry name" value="TrmE_N"/>
    <property type="match status" value="1"/>
</dbReference>
<keyword evidence="6" id="KW-0378">Hydrolase</keyword>
<dbReference type="Gene3D" id="1.20.120.430">
    <property type="entry name" value="tRNA modification GTPase MnmE domain 2"/>
    <property type="match status" value="1"/>
</dbReference>
<dbReference type="GO" id="GO:0030488">
    <property type="term" value="P:tRNA methylation"/>
    <property type="evidence" value="ECO:0007669"/>
    <property type="project" value="TreeGrafter"/>
</dbReference>
<comment type="subunit">
    <text evidence="6">Homodimer. Heterotetramer of two MnmE and two MnmG subunits.</text>
</comment>
<dbReference type="Pfam" id="PF12631">
    <property type="entry name" value="MnmE_helical"/>
    <property type="match status" value="1"/>
</dbReference>
<feature type="binding site" evidence="6">
    <location>
        <position position="253"/>
    </location>
    <ligand>
        <name>K(+)</name>
        <dbReference type="ChEBI" id="CHEBI:29103"/>
    </ligand>
</feature>
<dbReference type="NCBIfam" id="TIGR00450">
    <property type="entry name" value="mnmE_trmE_thdF"/>
    <property type="match status" value="1"/>
</dbReference>
<comment type="similarity">
    <text evidence="1 6 7">Belongs to the TRAFAC class TrmE-Era-EngA-EngB-Septin-like GTPase superfamily. TrmE GTPase family.</text>
</comment>
<protein>
    <recommendedName>
        <fullName evidence="6">tRNA modification GTPase MnmE</fullName>
        <ecNumber evidence="6">3.6.-.-</ecNumber>
    </recommendedName>
</protein>
<dbReference type="OrthoDB" id="9805918at2"/>